<dbReference type="EMBL" id="AMGO01000021">
    <property type="protein sequence ID" value="EKE44512.1"/>
    <property type="molecule type" value="Genomic_DNA"/>
</dbReference>
<evidence type="ECO:0000256" key="1">
    <source>
        <dbReference type="ARBA" id="ARBA00005254"/>
    </source>
</evidence>
<dbReference type="PANTHER" id="PTHR11941">
    <property type="entry name" value="ENOYL-COA HYDRATASE-RELATED"/>
    <property type="match status" value="1"/>
</dbReference>
<gene>
    <name evidence="3" type="ORF">OCGS_1350</name>
</gene>
<dbReference type="InterPro" id="IPR001753">
    <property type="entry name" value="Enoyl-CoA_hydra/iso"/>
</dbReference>
<evidence type="ECO:0000256" key="2">
    <source>
        <dbReference type="RuleBase" id="RU003707"/>
    </source>
</evidence>
<comment type="caution">
    <text evidence="3">The sequence shown here is derived from an EMBL/GenBank/DDBJ whole genome shotgun (WGS) entry which is preliminary data.</text>
</comment>
<evidence type="ECO:0000313" key="3">
    <source>
        <dbReference type="EMBL" id="EKE44512.1"/>
    </source>
</evidence>
<dbReference type="OrthoDB" id="7848551at2"/>
<accession>K2HD56</accession>
<dbReference type="STRING" id="1231392.OCGS_1350"/>
<evidence type="ECO:0000313" key="4">
    <source>
        <dbReference type="Proteomes" id="UP000006765"/>
    </source>
</evidence>
<dbReference type="GO" id="GO:0006635">
    <property type="term" value="P:fatty acid beta-oxidation"/>
    <property type="evidence" value="ECO:0007669"/>
    <property type="project" value="TreeGrafter"/>
</dbReference>
<dbReference type="InterPro" id="IPR018376">
    <property type="entry name" value="Enoyl-CoA_hyd/isom_CS"/>
</dbReference>
<dbReference type="eggNOG" id="COG1024">
    <property type="taxonomic scope" value="Bacteria"/>
</dbReference>
<dbReference type="PROSITE" id="PS00166">
    <property type="entry name" value="ENOYL_COA_HYDRATASE"/>
    <property type="match status" value="1"/>
</dbReference>
<protein>
    <recommendedName>
        <fullName evidence="5">Enoyl-CoA hydratase/isomerase family protein</fullName>
    </recommendedName>
</protein>
<evidence type="ECO:0008006" key="5">
    <source>
        <dbReference type="Google" id="ProtNLM"/>
    </source>
</evidence>
<dbReference type="AlphaFoldDB" id="K2HD56"/>
<comment type="similarity">
    <text evidence="1 2">Belongs to the enoyl-CoA hydratase/isomerase family.</text>
</comment>
<proteinExistence type="inferred from homology"/>
<dbReference type="RefSeq" id="WP_007426502.1">
    <property type="nucleotide sequence ID" value="NZ_AMGO01000021.1"/>
</dbReference>
<dbReference type="GO" id="GO:0003824">
    <property type="term" value="F:catalytic activity"/>
    <property type="evidence" value="ECO:0007669"/>
    <property type="project" value="InterPro"/>
</dbReference>
<dbReference type="PATRIC" id="fig|1231392.3.peg.1354"/>
<name>K2HD56_9RHOB</name>
<dbReference type="PANTHER" id="PTHR11941:SF54">
    <property type="entry name" value="ENOYL-COA HYDRATASE, MITOCHONDRIAL"/>
    <property type="match status" value="1"/>
</dbReference>
<dbReference type="Proteomes" id="UP000006765">
    <property type="component" value="Unassembled WGS sequence"/>
</dbReference>
<dbReference type="InterPro" id="IPR029045">
    <property type="entry name" value="ClpP/crotonase-like_dom_sf"/>
</dbReference>
<keyword evidence="4" id="KW-1185">Reference proteome</keyword>
<organism evidence="3 4">
    <name type="scientific">Oceaniovalibus guishaninsula JLT2003</name>
    <dbReference type="NCBI Taxonomy" id="1231392"/>
    <lineage>
        <taxon>Bacteria</taxon>
        <taxon>Pseudomonadati</taxon>
        <taxon>Pseudomonadota</taxon>
        <taxon>Alphaproteobacteria</taxon>
        <taxon>Rhodobacterales</taxon>
        <taxon>Roseobacteraceae</taxon>
        <taxon>Oceaniovalibus</taxon>
    </lineage>
</organism>
<dbReference type="Gene3D" id="3.90.226.10">
    <property type="entry name" value="2-enoyl-CoA Hydratase, Chain A, domain 1"/>
    <property type="match status" value="1"/>
</dbReference>
<dbReference type="Pfam" id="PF00378">
    <property type="entry name" value="ECH_1"/>
    <property type="match status" value="1"/>
</dbReference>
<dbReference type="SUPFAM" id="SSF52096">
    <property type="entry name" value="ClpP/crotonase"/>
    <property type="match status" value="1"/>
</dbReference>
<sequence>MGDGRITATRQGGILRLTLDRPDKANALTAAMLTALLAELRNATEADRAVVLAGAGGTFSAGADLGEAADGLATSGLWEDVSRAVADLPGLSIAALNGPCAGGAMGMALACDLRIATRQARFFYPVLRLGYLPQPSDPARLAALVGPARARLILLGGARIDAAEALTIGLVDRLCDDPDAAVDELSAAAIAAPPGHLRAIGAMIPDIRP</sequence>
<dbReference type="CDD" id="cd06558">
    <property type="entry name" value="crotonase-like"/>
    <property type="match status" value="1"/>
</dbReference>
<reference evidence="3 4" key="1">
    <citation type="journal article" date="2012" name="J. Bacteriol.">
        <title>Draft Genome Sequence of Oceaniovalibus guishaninsula JLT2003T.</title>
        <authorList>
            <person name="Tang K."/>
            <person name="Liu K."/>
            <person name="Jiao N."/>
        </authorList>
    </citation>
    <scope>NUCLEOTIDE SEQUENCE [LARGE SCALE GENOMIC DNA]</scope>
    <source>
        <strain evidence="3 4">JLT2003</strain>
    </source>
</reference>